<dbReference type="RefSeq" id="WP_349153484.1">
    <property type="nucleotide sequence ID" value="NZ_DAWDAH010000002.1"/>
</dbReference>
<proteinExistence type="predicted"/>
<dbReference type="EMBL" id="JBBMER010000004">
    <property type="protein sequence ID" value="MEQ2379484.1"/>
    <property type="molecule type" value="Genomic_DNA"/>
</dbReference>
<keyword evidence="2" id="KW-1185">Reference proteome</keyword>
<evidence type="ECO:0000313" key="2">
    <source>
        <dbReference type="Proteomes" id="UP001442364"/>
    </source>
</evidence>
<accession>A0ABV1BUQ6</accession>
<protein>
    <submittedName>
        <fullName evidence="1">Uncharacterized protein</fullName>
    </submittedName>
</protein>
<evidence type="ECO:0000313" key="1">
    <source>
        <dbReference type="EMBL" id="MEQ2379484.1"/>
    </source>
</evidence>
<sequence>MRNRNNKYFSPSSFEQILNNGKIEELLHILAVTGQTSYLRLPINNCEKTVSRTDYTLNKDCLNVLSAWCALYDDNRI</sequence>
<organism evidence="1 2">
    <name type="scientific">[Lactobacillus] rogosae</name>
    <dbReference type="NCBI Taxonomy" id="706562"/>
    <lineage>
        <taxon>Bacteria</taxon>
        <taxon>Bacillati</taxon>
        <taxon>Bacillota</taxon>
        <taxon>Clostridia</taxon>
        <taxon>Lachnospirales</taxon>
        <taxon>Lachnospiraceae</taxon>
        <taxon>Lachnospira</taxon>
    </lineage>
</organism>
<gene>
    <name evidence="1" type="ORF">WMO14_06290</name>
</gene>
<reference evidence="1 2" key="1">
    <citation type="submission" date="2024-03" db="EMBL/GenBank/DDBJ databases">
        <title>Human intestinal bacterial collection.</title>
        <authorList>
            <person name="Pauvert C."/>
            <person name="Hitch T.C.A."/>
            <person name="Clavel T."/>
        </authorList>
    </citation>
    <scope>NUCLEOTIDE SEQUENCE [LARGE SCALE GENOMIC DNA]</scope>
    <source>
        <strain evidence="1 2">CLA-AA-H255</strain>
    </source>
</reference>
<name>A0ABV1BUQ6_9FIRM</name>
<dbReference type="Proteomes" id="UP001442364">
    <property type="component" value="Unassembled WGS sequence"/>
</dbReference>
<comment type="caution">
    <text evidence="1">The sequence shown here is derived from an EMBL/GenBank/DDBJ whole genome shotgun (WGS) entry which is preliminary data.</text>
</comment>